<feature type="domain" description="MRG" evidence="1">
    <location>
        <begin position="50"/>
        <end position="114"/>
    </location>
</feature>
<gene>
    <name evidence="2" type="ORF">B9Z55_028720</name>
</gene>
<dbReference type="Pfam" id="PF05712">
    <property type="entry name" value="MRG"/>
    <property type="match status" value="1"/>
</dbReference>
<dbReference type="InterPro" id="IPR038217">
    <property type="entry name" value="MRG_C_sf"/>
</dbReference>
<dbReference type="AlphaFoldDB" id="A0A2G5SA83"/>
<dbReference type="InterPro" id="IPR026541">
    <property type="entry name" value="MRG_dom"/>
</dbReference>
<evidence type="ECO:0000313" key="2">
    <source>
        <dbReference type="EMBL" id="PIC11975.1"/>
    </source>
</evidence>
<proteinExistence type="predicted"/>
<dbReference type="PROSITE" id="PS51640">
    <property type="entry name" value="MRG"/>
    <property type="match status" value="1"/>
</dbReference>
<dbReference type="Proteomes" id="UP000230233">
    <property type="component" value="Unassembled WGS sequence"/>
</dbReference>
<dbReference type="EMBL" id="PDUG01000031">
    <property type="protein sequence ID" value="PIC11975.1"/>
    <property type="molecule type" value="Genomic_DNA"/>
</dbReference>
<dbReference type="STRING" id="1611254.A0A2G5SA83"/>
<dbReference type="Gene3D" id="1.10.274.30">
    <property type="entry name" value="MRG domain"/>
    <property type="match status" value="1"/>
</dbReference>
<dbReference type="OrthoDB" id="124855at2759"/>
<keyword evidence="3" id="KW-1185">Reference proteome</keyword>
<reference evidence="3" key="1">
    <citation type="submission" date="2017-10" db="EMBL/GenBank/DDBJ databases">
        <title>Rapid genome shrinkage in a self-fertile nematode reveals novel sperm competition proteins.</title>
        <authorList>
            <person name="Yin D."/>
            <person name="Schwarz E.M."/>
            <person name="Thomas C.G."/>
            <person name="Felde R.L."/>
            <person name="Korf I.F."/>
            <person name="Cutter A.D."/>
            <person name="Schartner C.M."/>
            <person name="Ralston E.J."/>
            <person name="Meyer B.J."/>
            <person name="Haag E.S."/>
        </authorList>
    </citation>
    <scope>NUCLEOTIDE SEQUENCE [LARGE SCALE GENOMIC DNA]</scope>
    <source>
        <strain evidence="3">JU1422</strain>
    </source>
</reference>
<protein>
    <recommendedName>
        <fullName evidence="1">MRG domain-containing protein</fullName>
    </recommendedName>
</protein>
<accession>A0A2G5SA83</accession>
<name>A0A2G5SA83_9PELO</name>
<comment type="caution">
    <text evidence="2">The sequence shown here is derived from an EMBL/GenBank/DDBJ whole genome shotgun (WGS) entry which is preliminary data.</text>
</comment>
<sequence length="118" mass="14016">MNEIQIQKKNPNILFQLPVLRRRTRPIPQVAHSECKGLEITNTDDLDHLHELGFRPSAHYGFTHFLRVFPVLPQYLAKQEWNEHMINTILARLKFIKFLEDNVDKYYKGREAYVVPES</sequence>
<organism evidence="2 3">
    <name type="scientific">Caenorhabditis nigoni</name>
    <dbReference type="NCBI Taxonomy" id="1611254"/>
    <lineage>
        <taxon>Eukaryota</taxon>
        <taxon>Metazoa</taxon>
        <taxon>Ecdysozoa</taxon>
        <taxon>Nematoda</taxon>
        <taxon>Chromadorea</taxon>
        <taxon>Rhabditida</taxon>
        <taxon>Rhabditina</taxon>
        <taxon>Rhabditomorpha</taxon>
        <taxon>Rhabditoidea</taxon>
        <taxon>Rhabditidae</taxon>
        <taxon>Peloderinae</taxon>
        <taxon>Caenorhabditis</taxon>
    </lineage>
</organism>
<evidence type="ECO:0000313" key="3">
    <source>
        <dbReference type="Proteomes" id="UP000230233"/>
    </source>
</evidence>
<evidence type="ECO:0000259" key="1">
    <source>
        <dbReference type="Pfam" id="PF05712"/>
    </source>
</evidence>